<dbReference type="InterPro" id="IPR051023">
    <property type="entry name" value="PP2A_Regulatory_Subunit_A"/>
</dbReference>
<dbReference type="InterPro" id="IPR055231">
    <property type="entry name" value="2AA_helical"/>
</dbReference>
<sequence>MTDATNTNDELYPIAVLIDELKHDDVLLRLNAIHRLSTIALALGAERTRDELIPFLDESVEDEDEVLVALSDELGGFIEYVGGPSYGHVLLSPLENLAAIEEPVVRDKAVESLNKICESLDAQQVEEYFIPLTIRLSKADWFTSKVSGCGLFTTPYRKVSPPIQEQLRQQFGLLVHDDTPMVRRQAATNLAKFVKEMPASIVIDEMIPLFQHLVQDDQDSVRLLTVEILISIAEVVPKEQQSSHGVLLTSLRNLIDDKSWRVRYMIADRFEKIAKAVDEEVVSRDLVPAFVKLLKDNEAEVRTAIAGQIPGFCALVERSTLLNDIMGSVEDLVSDSSQHVRAALGTQISGLAPILGKQETIDHLLPMFLQMLKDEFPEVRLHIISKLEQLLIEAVIGIDLLSQSLLPAIVQLAEDKQWRVRLAIIEYIPLLASQLGVKFFDEKLSNLCMGWLGDTVFSIREAATHNLKKLTEVFGVEWASEQIIPKVMGMGSHPNYLYRMTTCFAISTLATVVSINVIAKSILPMLDKMVDDDIPNIRFNVAKTYSVLINALRRLPDEGTLYSLEKEGAEIVPSPKGQELIQQRVLPNLTKLQKDDDVDVRYFATTAAAEATGSAQGGEPMNTSP</sequence>
<feature type="repeat" description="HEAT" evidence="3">
    <location>
        <begin position="405"/>
        <end position="443"/>
    </location>
</feature>
<feature type="repeat" description="HEAT" evidence="3">
    <location>
        <begin position="90"/>
        <end position="128"/>
    </location>
</feature>
<dbReference type="Pfam" id="PF22646">
    <property type="entry name" value="PPP2R1A-like_HEAT"/>
    <property type="match status" value="1"/>
</dbReference>
<evidence type="ECO:0000259" key="6">
    <source>
        <dbReference type="Pfam" id="PF22956"/>
    </source>
</evidence>
<evidence type="ECO:0000313" key="8">
    <source>
        <dbReference type="Proteomes" id="UP000030151"/>
    </source>
</evidence>
<dbReference type="PANTHER" id="PTHR10648:SF4">
    <property type="entry name" value="PROTEIN PHOSPHATASE 2 (FORMERLY 2A), REGULATORY SUBUNIT A, BETA ISOFORM-RELATED"/>
    <property type="match status" value="1"/>
</dbReference>
<dbReference type="EMBL" id="JELW01000003">
    <property type="protein sequence ID" value="EXV03521.1"/>
    <property type="molecule type" value="Genomic_DNA"/>
</dbReference>
<dbReference type="Proteomes" id="UP000030151">
    <property type="component" value="Unassembled WGS sequence"/>
</dbReference>
<dbReference type="InterPro" id="IPR021133">
    <property type="entry name" value="HEAT_type_2"/>
</dbReference>
<keyword evidence="4" id="KW-0472">Membrane</keyword>
<dbReference type="PANTHER" id="PTHR10648">
    <property type="entry name" value="SERINE/THREONINE-PROTEIN PHOSPHATASE PP2A 65 KDA REGULATORY SUBUNIT"/>
    <property type="match status" value="1"/>
</dbReference>
<dbReference type="InterPro" id="IPR011989">
    <property type="entry name" value="ARM-like"/>
</dbReference>
<feature type="transmembrane region" description="Helical" evidence="4">
    <location>
        <begin position="496"/>
        <end position="519"/>
    </location>
</feature>
<dbReference type="GO" id="GO:0000159">
    <property type="term" value="C:protein phosphatase type 2A complex"/>
    <property type="evidence" value="ECO:0007669"/>
    <property type="project" value="TreeGrafter"/>
</dbReference>
<evidence type="ECO:0000256" key="4">
    <source>
        <dbReference type="SAM" id="Phobius"/>
    </source>
</evidence>
<feature type="domain" description="Phosphatase PP2A regulatory subunit A/Splicing factor 3B subunit 1-like HEAT repeat" evidence="5">
    <location>
        <begin position="280"/>
        <end position="356"/>
    </location>
</feature>
<comment type="caution">
    <text evidence="7">The sequence shown here is derived from an EMBL/GenBank/DDBJ whole genome shotgun (WGS) entry which is preliminary data.</text>
</comment>
<dbReference type="SUPFAM" id="SSF48371">
    <property type="entry name" value="ARM repeat"/>
    <property type="match status" value="1"/>
</dbReference>
<evidence type="ECO:0000256" key="3">
    <source>
        <dbReference type="PROSITE-ProRule" id="PRU00103"/>
    </source>
</evidence>
<feature type="repeat" description="HEAT" evidence="3">
    <location>
        <begin position="364"/>
        <end position="390"/>
    </location>
</feature>
<gene>
    <name evidence="7" type="ORF">X797_003321</name>
</gene>
<dbReference type="Pfam" id="PF22956">
    <property type="entry name" value="VPS15-like_hel"/>
    <property type="match status" value="1"/>
</dbReference>
<evidence type="ECO:0000256" key="1">
    <source>
        <dbReference type="ARBA" id="ARBA00022737"/>
    </source>
</evidence>
<comment type="similarity">
    <text evidence="2">Belongs to the phosphatase 2A regulatory subunit A family.</text>
</comment>
<keyword evidence="4" id="KW-0812">Transmembrane</keyword>
<dbReference type="eggNOG" id="KOG0211">
    <property type="taxonomic scope" value="Eukaryota"/>
</dbReference>
<proteinExistence type="inferred from homology"/>
<evidence type="ECO:0000256" key="2">
    <source>
        <dbReference type="ARBA" id="ARBA00038332"/>
    </source>
</evidence>
<name>A0A0A1V1N3_9HYPO</name>
<organism evidence="7 8">
    <name type="scientific">Metarhizium robertsii</name>
    <dbReference type="NCBI Taxonomy" id="568076"/>
    <lineage>
        <taxon>Eukaryota</taxon>
        <taxon>Fungi</taxon>
        <taxon>Dikarya</taxon>
        <taxon>Ascomycota</taxon>
        <taxon>Pezizomycotina</taxon>
        <taxon>Sordariomycetes</taxon>
        <taxon>Hypocreomycetidae</taxon>
        <taxon>Hypocreales</taxon>
        <taxon>Clavicipitaceae</taxon>
        <taxon>Metarhizium</taxon>
    </lineage>
</organism>
<evidence type="ECO:0000259" key="5">
    <source>
        <dbReference type="Pfam" id="PF22646"/>
    </source>
</evidence>
<feature type="repeat" description="HEAT" evidence="3">
    <location>
        <begin position="247"/>
        <end position="285"/>
    </location>
</feature>
<feature type="repeat" description="HEAT" evidence="3">
    <location>
        <begin position="325"/>
        <end position="363"/>
    </location>
</feature>
<protein>
    <submittedName>
        <fullName evidence="7">HEAT repeat protein</fullName>
    </submittedName>
</protein>
<feature type="domain" description="Phosphatase 2A Regulatory Subunit A helical" evidence="6">
    <location>
        <begin position="368"/>
        <end position="552"/>
    </location>
</feature>
<keyword evidence="4" id="KW-1133">Transmembrane helix</keyword>
<dbReference type="PROSITE" id="PS50077">
    <property type="entry name" value="HEAT_REPEAT"/>
    <property type="match status" value="8"/>
</dbReference>
<dbReference type="GO" id="GO:0019888">
    <property type="term" value="F:protein phosphatase regulator activity"/>
    <property type="evidence" value="ECO:0007669"/>
    <property type="project" value="TreeGrafter"/>
</dbReference>
<feature type="repeat" description="HEAT" evidence="3">
    <location>
        <begin position="522"/>
        <end position="554"/>
    </location>
</feature>
<accession>A0A0A1V1N3</accession>
<dbReference type="GO" id="GO:0005634">
    <property type="term" value="C:nucleus"/>
    <property type="evidence" value="ECO:0007669"/>
    <property type="project" value="TreeGrafter"/>
</dbReference>
<dbReference type="OrthoDB" id="340346at2759"/>
<feature type="repeat" description="HEAT" evidence="3">
    <location>
        <begin position="206"/>
        <end position="244"/>
    </location>
</feature>
<dbReference type="FunFam" id="1.25.10.10:FF:000011">
    <property type="entry name" value="Serine/threonine-protein phosphatase 2A regulatory subunit A alpha isoform"/>
    <property type="match status" value="1"/>
</dbReference>
<reference evidence="7 8" key="1">
    <citation type="submission" date="2014-02" db="EMBL/GenBank/DDBJ databases">
        <title>The genome sequence of the entomopathogenic fungus Metarhizium robertsii ARSEF 2575.</title>
        <authorList>
            <person name="Giuliano Garisto Donzelli B."/>
            <person name="Roe B.A."/>
            <person name="Macmil S.L."/>
            <person name="Krasnoff S.B."/>
            <person name="Gibson D.M."/>
        </authorList>
    </citation>
    <scope>NUCLEOTIDE SEQUENCE [LARGE SCALE GENOMIC DNA]</scope>
    <source>
        <strain evidence="7 8">ARSEF 2575</strain>
    </source>
</reference>
<dbReference type="GO" id="GO:0005829">
    <property type="term" value="C:cytosol"/>
    <property type="evidence" value="ECO:0007669"/>
    <property type="project" value="TreeGrafter"/>
</dbReference>
<dbReference type="InterPro" id="IPR054573">
    <property type="entry name" value="PP2A/SF3B1-like_HEAT"/>
</dbReference>
<evidence type="ECO:0000313" key="7">
    <source>
        <dbReference type="EMBL" id="EXV03521.1"/>
    </source>
</evidence>
<keyword evidence="1" id="KW-0677">Repeat</keyword>
<dbReference type="InterPro" id="IPR016024">
    <property type="entry name" value="ARM-type_fold"/>
</dbReference>
<dbReference type="AlphaFoldDB" id="A0A0A1V1N3"/>
<dbReference type="HOGENOM" id="CLU_015533_2_1_1"/>
<dbReference type="Gene3D" id="1.25.10.10">
    <property type="entry name" value="Leucine-rich Repeat Variant"/>
    <property type="match status" value="1"/>
</dbReference>
<feature type="repeat" description="HEAT" evidence="3">
    <location>
        <begin position="286"/>
        <end position="324"/>
    </location>
</feature>